<dbReference type="NCBIfam" id="TIGR04057">
    <property type="entry name" value="SusC_RagA_signa"/>
    <property type="match status" value="1"/>
</dbReference>
<comment type="caution">
    <text evidence="10">The sequence shown here is derived from an EMBL/GenBank/DDBJ whole genome shotgun (WGS) entry which is preliminary data.</text>
</comment>
<evidence type="ECO:0000256" key="1">
    <source>
        <dbReference type="ARBA" id="ARBA00004571"/>
    </source>
</evidence>
<dbReference type="InterPro" id="IPR037066">
    <property type="entry name" value="Plug_dom_sf"/>
</dbReference>
<dbReference type="SUPFAM" id="SSF49464">
    <property type="entry name" value="Carboxypeptidase regulatory domain-like"/>
    <property type="match status" value="1"/>
</dbReference>
<evidence type="ECO:0000256" key="3">
    <source>
        <dbReference type="ARBA" id="ARBA00022452"/>
    </source>
</evidence>
<evidence type="ECO:0000256" key="5">
    <source>
        <dbReference type="ARBA" id="ARBA00023136"/>
    </source>
</evidence>
<evidence type="ECO:0000256" key="7">
    <source>
        <dbReference type="PROSITE-ProRule" id="PRU01360"/>
    </source>
</evidence>
<evidence type="ECO:0000313" key="11">
    <source>
        <dbReference type="Proteomes" id="UP000772618"/>
    </source>
</evidence>
<dbReference type="Pfam" id="PF13715">
    <property type="entry name" value="CarbopepD_reg_2"/>
    <property type="match status" value="1"/>
</dbReference>
<gene>
    <name evidence="10" type="ORF">KK060_02640</name>
</gene>
<dbReference type="InterPro" id="IPR023997">
    <property type="entry name" value="TonB-dep_OMP_SusC/RagA_CS"/>
</dbReference>
<dbReference type="Proteomes" id="UP000772618">
    <property type="component" value="Unassembled WGS sequence"/>
</dbReference>
<dbReference type="InterPro" id="IPR012910">
    <property type="entry name" value="Plug_dom"/>
</dbReference>
<dbReference type="SUPFAM" id="SSF56935">
    <property type="entry name" value="Porins"/>
    <property type="match status" value="1"/>
</dbReference>
<evidence type="ECO:0000256" key="8">
    <source>
        <dbReference type="SAM" id="SignalP"/>
    </source>
</evidence>
<keyword evidence="3 7" id="KW-1134">Transmembrane beta strand</keyword>
<keyword evidence="8" id="KW-0732">Signal</keyword>
<dbReference type="NCBIfam" id="TIGR04056">
    <property type="entry name" value="OMP_RagA_SusC"/>
    <property type="match status" value="1"/>
</dbReference>
<dbReference type="Gene3D" id="2.170.130.10">
    <property type="entry name" value="TonB-dependent receptor, plug domain"/>
    <property type="match status" value="1"/>
</dbReference>
<dbReference type="Gene3D" id="2.60.40.1120">
    <property type="entry name" value="Carboxypeptidase-like, regulatory domain"/>
    <property type="match status" value="1"/>
</dbReference>
<evidence type="ECO:0000256" key="4">
    <source>
        <dbReference type="ARBA" id="ARBA00022692"/>
    </source>
</evidence>
<evidence type="ECO:0000256" key="2">
    <source>
        <dbReference type="ARBA" id="ARBA00022448"/>
    </source>
</evidence>
<protein>
    <submittedName>
        <fullName evidence="10">SusC/RagA family TonB-linked outer membrane protein</fullName>
    </submittedName>
</protein>
<keyword evidence="2 7" id="KW-0813">Transport</keyword>
<keyword evidence="6 7" id="KW-0998">Cell outer membrane</keyword>
<dbReference type="RefSeq" id="WP_254151886.1">
    <property type="nucleotide sequence ID" value="NZ_JAHESD010000003.1"/>
</dbReference>
<dbReference type="InterPro" id="IPR023996">
    <property type="entry name" value="TonB-dep_OMP_SusC/RagA"/>
</dbReference>
<keyword evidence="5 7" id="KW-0472">Membrane</keyword>
<organism evidence="10 11">
    <name type="scientific">Chryseosolibacter indicus</name>
    <dbReference type="NCBI Taxonomy" id="2782351"/>
    <lineage>
        <taxon>Bacteria</taxon>
        <taxon>Pseudomonadati</taxon>
        <taxon>Bacteroidota</taxon>
        <taxon>Cytophagia</taxon>
        <taxon>Cytophagales</taxon>
        <taxon>Chryseotaleaceae</taxon>
        <taxon>Chryseosolibacter</taxon>
    </lineage>
</organism>
<keyword evidence="11" id="KW-1185">Reference proteome</keyword>
<dbReference type="Pfam" id="PF07715">
    <property type="entry name" value="Plug"/>
    <property type="match status" value="1"/>
</dbReference>
<dbReference type="InterPro" id="IPR039426">
    <property type="entry name" value="TonB-dep_rcpt-like"/>
</dbReference>
<dbReference type="PROSITE" id="PS52016">
    <property type="entry name" value="TONB_DEPENDENT_REC_3"/>
    <property type="match status" value="1"/>
</dbReference>
<feature type="domain" description="TonB-dependent receptor plug" evidence="9">
    <location>
        <begin position="115"/>
        <end position="237"/>
    </location>
</feature>
<sequence length="1017" mass="109927">MKKCLLQLLVLLLASAPVFAQTTVSGRVTNSADGQALPGVSVLVKGTANGTTTDTEGRYSISTDPTATLVFSFIGFSTQEIAVGSRTTVDVTLEEDVTRLNEVVVTALGIERDTKSLGYSVSNVKGEEFTKAREINVANALVGKIAGVNSTAPSTGAGGSSRVTIRGNSSLGGNNQPLYVVNGIQMNNDNLGNASEWGGSDSGDGISSINPDDIENITVLKGGAAAALYGQRGRNGVILITTKSGKRGQGLGIEFNSNTTIEKINNFTDFQSVYGQGVQGIKPSDVGSARNSGLSSWGPRLDGSDFVAFDGNTRPYTYRSKDNLDKFYETGHTYTNTLAISGGNDFGAFRLSIGRLANTSVYPNSEYNRTTGNLDMNYKLSSKWSGAANFNYTKEDGNRSNLSDAPGNGNYAILFLPPNFDASWLAPGYDPITKEETQYSSNAFDTNPYFAANRFRNNTNKDRLLSVASIRFAPVDWLYIQARIANDYFSFRRQSITPTGTAYRPVGSIDALQTTNFNEMNADILIGMSKDITPAFSLSASIGGNLLKQSSDVVSVDARDLAFPFIYNPSTAASRNANLSQPRREVQSIYASAEMGYKNMLFLTLTDRNDWSSTLPLNNNSYNYPSAAASFVFTEAVTVPTMDFGKLRVGVSRVGGDADPFQTLAYYSTLGSINGRPIGNFSNLTTNGPSPNVIPNANIEPLQVEEIEIGAELKFFENRLFVDAAWYNKQTLNDIVQASVSQTSGYDFAVANIGKIENKGFEFLVGGSPVRSSKFTWTTTFNYSNNKNKVISLAEGQKAMSVAQARTQRGFINHIVGEPFSQVMAFDYARNDDGSLTLDESGLPTASGTLTAMGTGVHPITGGWSNDFTFGNFNLNFLIDFKSGAVIYSGTNARAYSYGLHKETLKGREEGISVGGETNTAQNYYTRLADISTLHVYDADFIKFRSISITYNIPAKFFNGVVKDLSISLVGRNLFYIKKNTPNIDPESNYTNSNAQGLEYGGLPTVKTYGININAKF</sequence>
<dbReference type="Gene3D" id="2.40.170.20">
    <property type="entry name" value="TonB-dependent receptor, beta-barrel domain"/>
    <property type="match status" value="1"/>
</dbReference>
<evidence type="ECO:0000259" key="9">
    <source>
        <dbReference type="Pfam" id="PF07715"/>
    </source>
</evidence>
<keyword evidence="4 7" id="KW-0812">Transmembrane</keyword>
<evidence type="ECO:0000256" key="6">
    <source>
        <dbReference type="ARBA" id="ARBA00023237"/>
    </source>
</evidence>
<comment type="similarity">
    <text evidence="7">Belongs to the TonB-dependent receptor family.</text>
</comment>
<feature type="chain" id="PRO_5045364313" evidence="8">
    <location>
        <begin position="21"/>
        <end position="1017"/>
    </location>
</feature>
<feature type="signal peptide" evidence="8">
    <location>
        <begin position="1"/>
        <end position="20"/>
    </location>
</feature>
<accession>A0ABS5VLA3</accession>
<comment type="subcellular location">
    <subcellularLocation>
        <location evidence="1 7">Cell outer membrane</location>
        <topology evidence="1 7">Multi-pass membrane protein</topology>
    </subcellularLocation>
</comment>
<reference evidence="10 11" key="1">
    <citation type="submission" date="2021-05" db="EMBL/GenBank/DDBJ databases">
        <title>A Polyphasic approach of four new species of the genus Ohtaekwangia: Ohtaekwangia histidinii sp. nov., Ohtaekwangia cretensis sp. nov., Ohtaekwangia indiensis sp. nov., Ohtaekwangia reichenbachii sp. nov. from diverse environment.</title>
        <authorList>
            <person name="Octaviana S."/>
        </authorList>
    </citation>
    <scope>NUCLEOTIDE SEQUENCE [LARGE SCALE GENOMIC DNA]</scope>
    <source>
        <strain evidence="10 11">PWU20</strain>
    </source>
</reference>
<dbReference type="InterPro" id="IPR036942">
    <property type="entry name" value="Beta-barrel_TonB_sf"/>
</dbReference>
<proteinExistence type="inferred from homology"/>
<dbReference type="EMBL" id="JAHESD010000003">
    <property type="protein sequence ID" value="MBT1702156.1"/>
    <property type="molecule type" value="Genomic_DNA"/>
</dbReference>
<dbReference type="InterPro" id="IPR008969">
    <property type="entry name" value="CarboxyPept-like_regulatory"/>
</dbReference>
<evidence type="ECO:0000313" key="10">
    <source>
        <dbReference type="EMBL" id="MBT1702156.1"/>
    </source>
</evidence>
<name>A0ABS5VLA3_9BACT</name>